<proteinExistence type="predicted"/>
<dbReference type="PANTHER" id="PTHR45947">
    <property type="entry name" value="SULFOQUINOVOSYL TRANSFERASE SQD2"/>
    <property type="match status" value="1"/>
</dbReference>
<dbReference type="Pfam" id="PF13692">
    <property type="entry name" value="Glyco_trans_1_4"/>
    <property type="match status" value="1"/>
</dbReference>
<dbReference type="Proteomes" id="UP000648075">
    <property type="component" value="Unassembled WGS sequence"/>
</dbReference>
<dbReference type="PANTHER" id="PTHR45947:SF3">
    <property type="entry name" value="SULFOQUINOVOSYL TRANSFERASE SQD2"/>
    <property type="match status" value="1"/>
</dbReference>
<comment type="caution">
    <text evidence="1">The sequence shown here is derived from an EMBL/GenBank/DDBJ whole genome shotgun (WGS) entry which is preliminary data.</text>
</comment>
<dbReference type="CDD" id="cd03801">
    <property type="entry name" value="GT4_PimA-like"/>
    <property type="match status" value="1"/>
</dbReference>
<keyword evidence="1" id="KW-0808">Transferase</keyword>
<sequence>MHAVPVPSGAGGSGAVRPEILFLSHRIPFPPDRGDKIRSFNVLQALARLGPVHVATFADDADDMAHERALAGLAASHCLLPRTKSLARSGMEALITAKPISLAAFRDARLSRYIAEVLRTRPIAAIYLFSGQMGQYLPPHFDGRIVADLVDVDSAKFEAYAAKSGGFRGWMEQREARLLAAEEARIAGLADHTLLISAQEAALFRGRLDKTAPAGRVAAMGNGIDSALFDAKNVLPEPRLAGHDGPRLIFTGQMDYAPNVDAALRAIRRLLPRIRARIPGASLHIVGRNPVAALTALDGRDGVHVWGKVPDVRPWLAAADIALVPLEIARGVQNKVLEAMAMRLPVVLTTGAATGIEARDQHDYAIADSDDQLVEAVVALAGDPGRAHAMGAAARTWIVGHAGWEAALAPLAGWLGLATRHHADAA</sequence>
<dbReference type="EMBL" id="BMZA01000009">
    <property type="protein sequence ID" value="GGZ08453.1"/>
    <property type="molecule type" value="Genomic_DNA"/>
</dbReference>
<reference evidence="1" key="1">
    <citation type="journal article" date="2014" name="Int. J. Syst. Evol. Microbiol.">
        <title>Complete genome sequence of Corynebacterium casei LMG S-19264T (=DSM 44701T), isolated from a smear-ripened cheese.</title>
        <authorList>
            <consortium name="US DOE Joint Genome Institute (JGI-PGF)"/>
            <person name="Walter F."/>
            <person name="Albersmeier A."/>
            <person name="Kalinowski J."/>
            <person name="Ruckert C."/>
        </authorList>
    </citation>
    <scope>NUCLEOTIDE SEQUENCE</scope>
    <source>
        <strain evidence="1">KCTC 32255</strain>
    </source>
</reference>
<dbReference type="GO" id="GO:0016757">
    <property type="term" value="F:glycosyltransferase activity"/>
    <property type="evidence" value="ECO:0007669"/>
    <property type="project" value="TreeGrafter"/>
</dbReference>
<name>A0A918PHV9_9SPHN</name>
<dbReference type="AlphaFoldDB" id="A0A918PHV9"/>
<reference evidence="1" key="2">
    <citation type="submission" date="2020-09" db="EMBL/GenBank/DDBJ databases">
        <authorList>
            <person name="Sun Q."/>
            <person name="Kim S."/>
        </authorList>
    </citation>
    <scope>NUCLEOTIDE SEQUENCE</scope>
    <source>
        <strain evidence="1">KCTC 32255</strain>
    </source>
</reference>
<dbReference type="SUPFAM" id="SSF53756">
    <property type="entry name" value="UDP-Glycosyltransferase/glycogen phosphorylase"/>
    <property type="match status" value="1"/>
</dbReference>
<dbReference type="RefSeq" id="WP_189621463.1">
    <property type="nucleotide sequence ID" value="NZ_BMZA01000009.1"/>
</dbReference>
<dbReference type="NCBIfam" id="TIGR03087">
    <property type="entry name" value="stp1"/>
    <property type="match status" value="1"/>
</dbReference>
<protein>
    <submittedName>
        <fullName evidence="1">Glycosyl transferase</fullName>
    </submittedName>
</protein>
<keyword evidence="2" id="KW-1185">Reference proteome</keyword>
<dbReference type="InterPro" id="IPR017521">
    <property type="entry name" value="Sugar_tfrase_PEP-CTERM_Stp1"/>
</dbReference>
<accession>A0A918PHV9</accession>
<dbReference type="InterPro" id="IPR050194">
    <property type="entry name" value="Glycosyltransferase_grp1"/>
</dbReference>
<organism evidence="1 2">
    <name type="scientific">Novosphingobium colocasiae</name>
    <dbReference type="NCBI Taxonomy" id="1256513"/>
    <lineage>
        <taxon>Bacteria</taxon>
        <taxon>Pseudomonadati</taxon>
        <taxon>Pseudomonadota</taxon>
        <taxon>Alphaproteobacteria</taxon>
        <taxon>Sphingomonadales</taxon>
        <taxon>Sphingomonadaceae</taxon>
        <taxon>Novosphingobium</taxon>
    </lineage>
</organism>
<evidence type="ECO:0000313" key="1">
    <source>
        <dbReference type="EMBL" id="GGZ08453.1"/>
    </source>
</evidence>
<dbReference type="Gene3D" id="3.40.50.2000">
    <property type="entry name" value="Glycogen Phosphorylase B"/>
    <property type="match status" value="1"/>
</dbReference>
<gene>
    <name evidence="1" type="ORF">GCM10011614_24150</name>
</gene>
<evidence type="ECO:0000313" key="2">
    <source>
        <dbReference type="Proteomes" id="UP000648075"/>
    </source>
</evidence>